<sequence>IDHRRQAFNLNIHTRLAIINTLTIYRFRMGLAVPRPVLLKEASGAPKCKNDIVYMLNNSQVAAAGKAVAAPRPLAYA</sequence>
<dbReference type="Proteomes" id="UP001234811">
    <property type="component" value="Unassembled WGS sequence"/>
</dbReference>
<feature type="non-terminal residue" evidence="1">
    <location>
        <position position="1"/>
    </location>
</feature>
<name>A0ABD5BTE0_SERMA</name>
<protein>
    <submittedName>
        <fullName evidence="1">Uncharacterized protein</fullName>
    </submittedName>
</protein>
<dbReference type="AlphaFoldDB" id="A0ABD5BTE0"/>
<organism evidence="1 2">
    <name type="scientific">Serratia marcescens</name>
    <dbReference type="NCBI Taxonomy" id="615"/>
    <lineage>
        <taxon>Bacteria</taxon>
        <taxon>Pseudomonadati</taxon>
        <taxon>Pseudomonadota</taxon>
        <taxon>Gammaproteobacteria</taxon>
        <taxon>Enterobacterales</taxon>
        <taxon>Yersiniaceae</taxon>
        <taxon>Serratia</taxon>
    </lineage>
</organism>
<feature type="non-terminal residue" evidence="1">
    <location>
        <position position="77"/>
    </location>
</feature>
<dbReference type="EMBL" id="JAVIPQ010000548">
    <property type="protein sequence ID" value="MDQ9559918.1"/>
    <property type="molecule type" value="Genomic_DNA"/>
</dbReference>
<dbReference type="RefSeq" id="WP_309213384.1">
    <property type="nucleotide sequence ID" value="NZ_JAVIPQ010000548.1"/>
</dbReference>
<accession>A0ABD5BTE0</accession>
<gene>
    <name evidence="1" type="ORF">RF091_30950</name>
</gene>
<evidence type="ECO:0000313" key="1">
    <source>
        <dbReference type="EMBL" id="MDQ9559918.1"/>
    </source>
</evidence>
<reference evidence="1 2" key="1">
    <citation type="submission" date="2023-07" db="EMBL/GenBank/DDBJ databases">
        <title>Pathogens genome sequencing project 196.</title>
        <authorList>
            <person name="Cao X."/>
        </authorList>
    </citation>
    <scope>NUCLEOTIDE SEQUENCE [LARGE SCALE GENOMIC DNA]</scope>
    <source>
        <strain evidence="1 2">SM41</strain>
    </source>
</reference>
<evidence type="ECO:0000313" key="2">
    <source>
        <dbReference type="Proteomes" id="UP001234811"/>
    </source>
</evidence>
<proteinExistence type="predicted"/>
<comment type="caution">
    <text evidence="1">The sequence shown here is derived from an EMBL/GenBank/DDBJ whole genome shotgun (WGS) entry which is preliminary data.</text>
</comment>